<feature type="region of interest" description="Disordered" evidence="1">
    <location>
        <begin position="1"/>
        <end position="103"/>
    </location>
</feature>
<keyword evidence="3" id="KW-1185">Reference proteome</keyword>
<comment type="caution">
    <text evidence="2">The sequence shown here is derived from an EMBL/GenBank/DDBJ whole genome shotgun (WGS) entry which is preliminary data.</text>
</comment>
<dbReference type="Proteomes" id="UP000314294">
    <property type="component" value="Unassembled WGS sequence"/>
</dbReference>
<proteinExistence type="predicted"/>
<evidence type="ECO:0000313" key="3">
    <source>
        <dbReference type="Proteomes" id="UP000314294"/>
    </source>
</evidence>
<dbReference type="EMBL" id="SRLO01017057">
    <property type="protein sequence ID" value="TNN23879.1"/>
    <property type="molecule type" value="Genomic_DNA"/>
</dbReference>
<evidence type="ECO:0000256" key="1">
    <source>
        <dbReference type="SAM" id="MobiDB-lite"/>
    </source>
</evidence>
<protein>
    <submittedName>
        <fullName evidence="2">Uncharacterized protein</fullName>
    </submittedName>
</protein>
<accession>A0A4Z2E545</accession>
<name>A0A4Z2E545_9TELE</name>
<evidence type="ECO:0000313" key="2">
    <source>
        <dbReference type="EMBL" id="TNN23879.1"/>
    </source>
</evidence>
<dbReference type="AlphaFoldDB" id="A0A4Z2E545"/>
<feature type="compositionally biased region" description="Basic and acidic residues" evidence="1">
    <location>
        <begin position="48"/>
        <end position="71"/>
    </location>
</feature>
<gene>
    <name evidence="2" type="ORF">EYF80_066000</name>
</gene>
<sequence length="103" mass="10845">MSTCGIPAPELRRSHRAERPVPLDPVGPVVKAGGENRGPLYSKKKLKLKEPQQQHADARCRSDGEPLDLRRGAGGSLPAQLRSAPGNCSSNSPLGGSRRGGAQ</sequence>
<reference evidence="2 3" key="1">
    <citation type="submission" date="2019-03" db="EMBL/GenBank/DDBJ databases">
        <title>First draft genome of Liparis tanakae, snailfish: a comprehensive survey of snailfish specific genes.</title>
        <authorList>
            <person name="Kim W."/>
            <person name="Song I."/>
            <person name="Jeong J.-H."/>
            <person name="Kim D."/>
            <person name="Kim S."/>
            <person name="Ryu S."/>
            <person name="Song J.Y."/>
            <person name="Lee S.K."/>
        </authorList>
    </citation>
    <scope>NUCLEOTIDE SEQUENCE [LARGE SCALE GENOMIC DNA]</scope>
    <source>
        <tissue evidence="2">Muscle</tissue>
    </source>
</reference>
<organism evidence="2 3">
    <name type="scientific">Liparis tanakae</name>
    <name type="common">Tanaka's snailfish</name>
    <dbReference type="NCBI Taxonomy" id="230148"/>
    <lineage>
        <taxon>Eukaryota</taxon>
        <taxon>Metazoa</taxon>
        <taxon>Chordata</taxon>
        <taxon>Craniata</taxon>
        <taxon>Vertebrata</taxon>
        <taxon>Euteleostomi</taxon>
        <taxon>Actinopterygii</taxon>
        <taxon>Neopterygii</taxon>
        <taxon>Teleostei</taxon>
        <taxon>Neoteleostei</taxon>
        <taxon>Acanthomorphata</taxon>
        <taxon>Eupercaria</taxon>
        <taxon>Perciformes</taxon>
        <taxon>Cottioidei</taxon>
        <taxon>Cottales</taxon>
        <taxon>Liparidae</taxon>
        <taxon>Liparis</taxon>
    </lineage>
</organism>